<evidence type="ECO:0000256" key="12">
    <source>
        <dbReference type="SAM" id="Coils"/>
    </source>
</evidence>
<sequence>MYTIIAALIAIGLIFSLFKTFDTRLLEEVEKNLTIENEYYKTSISSQLEKKSEIINNLSTYMESKRQLDYDELLDYMKAMLNKNSNIESIYFGSTDNLLVNGSGWIPPEDFDLRTRPWYVKAINHGKLVITDVFLNATSEKYIITIAKPVYSNNGQVIGVLGADLSLDSIVDLISVQDDSYGEFFILNEEFELIAKSRTQDDGKPILEDTSLKISSNISSIGTSVAEATLNNEKGYVSISHIDGTNLYVGVFNSIGSENYYDKQWKNILIISVIFLVGLLLIMFLIQNKIIIKPAYTLENDIKQISITDNINYRLEELKRDPFENIRKTVNARLAQTEVYFRDLLESKDELESSNEELIAAMNQLKAYQEEIEQNQNDLLESKLLLEESQKRNAAIINVLPDIIFMYDSKGVFIDCQTNDEAGLVLSKDLFIGKNISEVMPPDISEKAIMSIAKTIETGQPQKFEYNINIDGSERTYESRMVKSNDNEVLAISRDITSEKQEQEYILKLTYKDQLTGLYNRRYYEEQIEKLSGREFLPLAIMMVDVNGLKLTNDAFGHHIGDELLKKVAKNLISCDSKGGFACRVGGDEFLMVFPNTDENEAEYLVDKLYELVSAEKLENIVISISAGWQVRTDVSQSIRDTLIKAENHMFRKKIVESQSMRNQTVNIIMQTLSEKNEREKRHSVEVAKLAKEIGVSMGLSVQKVKEIELAGLLHDIGKIAIKEDILNKPGKLTEEEYDEIKRHPESGYHILKSVDEYSSLAQCVLEHHERFDGKGYPKGIKGTQISLIARIIAVADAFEAMIAQRPYRKSLSQEMAIEEIKKNSNIQFDPEVVTAFLKIFDKS</sequence>
<dbReference type="CDD" id="cd00077">
    <property type="entry name" value="HDc"/>
    <property type="match status" value="1"/>
</dbReference>
<dbReference type="Pfam" id="PF02743">
    <property type="entry name" value="dCache_1"/>
    <property type="match status" value="1"/>
</dbReference>
<keyword evidence="2" id="KW-1003">Cell membrane</keyword>
<dbReference type="NCBIfam" id="TIGR00277">
    <property type="entry name" value="HDIG"/>
    <property type="match status" value="1"/>
</dbReference>
<dbReference type="eggNOG" id="COG3437">
    <property type="taxonomic scope" value="Bacteria"/>
</dbReference>
<dbReference type="Pfam" id="PF08448">
    <property type="entry name" value="PAS_4"/>
    <property type="match status" value="1"/>
</dbReference>
<keyword evidence="7" id="KW-0418">Kinase</keyword>
<dbReference type="InterPro" id="IPR029787">
    <property type="entry name" value="Nucleotide_cyclase"/>
</dbReference>
<evidence type="ECO:0000256" key="2">
    <source>
        <dbReference type="ARBA" id="ARBA00022475"/>
    </source>
</evidence>
<feature type="domain" description="HD-GYP" evidence="16">
    <location>
        <begin position="658"/>
        <end position="844"/>
    </location>
</feature>
<accession>E3PR30</accession>
<keyword evidence="4" id="KW-0808">Transferase</keyword>
<keyword evidence="18" id="KW-1185">Reference proteome</keyword>
<organism evidence="17 18">
    <name type="scientific">Acetoanaerobium sticklandii (strain ATCC 12662 / DSM 519 / JCM 1433 / CCUG 9281 / NCIMB 10654 / HF)</name>
    <name type="common">Clostridium sticklandii</name>
    <dbReference type="NCBI Taxonomy" id="499177"/>
    <lineage>
        <taxon>Bacteria</taxon>
        <taxon>Bacillati</taxon>
        <taxon>Bacillota</taxon>
        <taxon>Clostridia</taxon>
        <taxon>Peptostreptococcales</taxon>
        <taxon>Filifactoraceae</taxon>
        <taxon>Acetoanaerobium</taxon>
    </lineage>
</organism>
<dbReference type="SUPFAM" id="SSF55785">
    <property type="entry name" value="PYP-like sensor domain (PAS domain)"/>
    <property type="match status" value="1"/>
</dbReference>
<keyword evidence="11 13" id="KW-0472">Membrane</keyword>
<evidence type="ECO:0000256" key="13">
    <source>
        <dbReference type="SAM" id="Phobius"/>
    </source>
</evidence>
<dbReference type="NCBIfam" id="TIGR00254">
    <property type="entry name" value="GGDEF"/>
    <property type="match status" value="1"/>
</dbReference>
<evidence type="ECO:0000256" key="7">
    <source>
        <dbReference type="ARBA" id="ARBA00022777"/>
    </source>
</evidence>
<dbReference type="HOGENOM" id="CLU_014477_0_0_9"/>
<feature type="transmembrane region" description="Helical" evidence="13">
    <location>
        <begin position="268"/>
        <end position="286"/>
    </location>
</feature>
<evidence type="ECO:0000313" key="17">
    <source>
        <dbReference type="EMBL" id="CBH20253.1"/>
    </source>
</evidence>
<dbReference type="PROSITE" id="PS51832">
    <property type="entry name" value="HD_GYP"/>
    <property type="match status" value="1"/>
</dbReference>
<keyword evidence="10" id="KW-0902">Two-component regulatory system</keyword>
<keyword evidence="5 13" id="KW-0812">Transmembrane</keyword>
<keyword evidence="3" id="KW-0597">Phosphoprotein</keyword>
<dbReference type="PANTHER" id="PTHR43155">
    <property type="entry name" value="CYCLIC DI-GMP PHOSPHODIESTERASE PA4108-RELATED"/>
    <property type="match status" value="1"/>
</dbReference>
<dbReference type="PROSITE" id="PS50887">
    <property type="entry name" value="GGDEF"/>
    <property type="match status" value="1"/>
</dbReference>
<dbReference type="Pfam" id="PF00990">
    <property type="entry name" value="GGDEF"/>
    <property type="match status" value="1"/>
</dbReference>
<evidence type="ECO:0000256" key="11">
    <source>
        <dbReference type="ARBA" id="ARBA00023136"/>
    </source>
</evidence>
<dbReference type="InterPro" id="IPR029151">
    <property type="entry name" value="Sensor-like_sf"/>
</dbReference>
<dbReference type="BioCyc" id="CSTI499177:GJE9-129-MONOMER"/>
<evidence type="ECO:0000259" key="16">
    <source>
        <dbReference type="PROSITE" id="PS51832"/>
    </source>
</evidence>
<gene>
    <name evidence="17" type="ordered locus">CLOST_0123</name>
</gene>
<evidence type="ECO:0000259" key="14">
    <source>
        <dbReference type="PROSITE" id="PS50887"/>
    </source>
</evidence>
<dbReference type="NCBIfam" id="TIGR00229">
    <property type="entry name" value="sensory_box"/>
    <property type="match status" value="1"/>
</dbReference>
<evidence type="ECO:0000256" key="8">
    <source>
        <dbReference type="ARBA" id="ARBA00022840"/>
    </source>
</evidence>
<dbReference type="Pfam" id="PF13487">
    <property type="entry name" value="HD_5"/>
    <property type="match status" value="1"/>
</dbReference>
<dbReference type="InterPro" id="IPR006675">
    <property type="entry name" value="HDIG_dom"/>
</dbReference>
<dbReference type="InterPro" id="IPR037522">
    <property type="entry name" value="HD_GYP_dom"/>
</dbReference>
<dbReference type="EMBL" id="FP565809">
    <property type="protein sequence ID" value="CBH20253.1"/>
    <property type="molecule type" value="Genomic_DNA"/>
</dbReference>
<dbReference type="Gene3D" id="1.10.3210.10">
    <property type="entry name" value="Hypothetical protein af1432"/>
    <property type="match status" value="1"/>
</dbReference>
<dbReference type="InterPro" id="IPR035965">
    <property type="entry name" value="PAS-like_dom_sf"/>
</dbReference>
<dbReference type="SUPFAM" id="SSF55073">
    <property type="entry name" value="Nucleotide cyclase"/>
    <property type="match status" value="1"/>
</dbReference>
<dbReference type="CDD" id="cd01949">
    <property type="entry name" value="GGDEF"/>
    <property type="match status" value="1"/>
</dbReference>
<dbReference type="InterPro" id="IPR000160">
    <property type="entry name" value="GGDEF_dom"/>
</dbReference>
<dbReference type="AlphaFoldDB" id="E3PR30"/>
<dbReference type="SUPFAM" id="SSF103190">
    <property type="entry name" value="Sensory domain-like"/>
    <property type="match status" value="1"/>
</dbReference>
<dbReference type="InterPro" id="IPR043128">
    <property type="entry name" value="Rev_trsase/Diguanyl_cyclase"/>
</dbReference>
<evidence type="ECO:0000256" key="3">
    <source>
        <dbReference type="ARBA" id="ARBA00022553"/>
    </source>
</evidence>
<dbReference type="STRING" id="1511.CLOST_0123"/>
<dbReference type="GO" id="GO:0005886">
    <property type="term" value="C:plasma membrane"/>
    <property type="evidence" value="ECO:0007669"/>
    <property type="project" value="UniProtKB-SubCell"/>
</dbReference>
<dbReference type="GO" id="GO:0005524">
    <property type="term" value="F:ATP binding"/>
    <property type="evidence" value="ECO:0007669"/>
    <property type="project" value="UniProtKB-KW"/>
</dbReference>
<keyword evidence="6" id="KW-0547">Nucleotide-binding</keyword>
<feature type="domain" description="GGDEF" evidence="14">
    <location>
        <begin position="537"/>
        <end position="670"/>
    </location>
</feature>
<dbReference type="SUPFAM" id="SSF109604">
    <property type="entry name" value="HD-domain/PDEase-like"/>
    <property type="match status" value="1"/>
</dbReference>
<comment type="subcellular location">
    <subcellularLocation>
        <location evidence="1">Cell membrane</location>
        <topology evidence="1">Multi-pass membrane protein</topology>
    </subcellularLocation>
</comment>
<keyword evidence="12" id="KW-0175">Coiled coil</keyword>
<dbReference type="PROSITE" id="PS51831">
    <property type="entry name" value="HD"/>
    <property type="match status" value="1"/>
</dbReference>
<keyword evidence="9 13" id="KW-1133">Transmembrane helix</keyword>
<dbReference type="CDD" id="cd00130">
    <property type="entry name" value="PAS"/>
    <property type="match status" value="1"/>
</dbReference>
<evidence type="ECO:0000256" key="6">
    <source>
        <dbReference type="ARBA" id="ARBA00022741"/>
    </source>
</evidence>
<dbReference type="KEGG" id="cst:CLOST_0123"/>
<dbReference type="Gene3D" id="3.30.70.270">
    <property type="match status" value="1"/>
</dbReference>
<evidence type="ECO:0000256" key="1">
    <source>
        <dbReference type="ARBA" id="ARBA00004651"/>
    </source>
</evidence>
<dbReference type="Proteomes" id="UP000007041">
    <property type="component" value="Chromosome"/>
</dbReference>
<dbReference type="SMART" id="SM00471">
    <property type="entry name" value="HDc"/>
    <property type="match status" value="1"/>
</dbReference>
<dbReference type="InterPro" id="IPR033479">
    <property type="entry name" value="dCache_1"/>
</dbReference>
<reference evidence="18" key="1">
    <citation type="journal article" date="2010" name="BMC Genomics">
        <title>Clostridium sticklandii, a specialist in amino acid degradation:revisiting its metabolism through its genome sequence.</title>
        <authorList>
            <person name="Fonknechten N."/>
            <person name="Chaussonnerie S."/>
            <person name="Tricot S."/>
            <person name="Lajus A."/>
            <person name="Andreesen J.R."/>
            <person name="Perchat N."/>
            <person name="Pelletier E."/>
            <person name="Gouyvenoux M."/>
            <person name="Barbe V."/>
            <person name="Salanoubat M."/>
            <person name="Le Paslier D."/>
            <person name="Weissenbach J."/>
            <person name="Cohen G.N."/>
            <person name="Kreimeyer A."/>
        </authorList>
    </citation>
    <scope>NUCLEOTIDE SEQUENCE [LARGE SCALE GENOMIC DNA]</scope>
    <source>
        <strain evidence="18">ATCC 12662 / DSM 519 / JCM 1433 / CCUG 9281 / NCIMB 10654 / HF</strain>
    </source>
</reference>
<dbReference type="Gene3D" id="3.30.450.20">
    <property type="entry name" value="PAS domain"/>
    <property type="match status" value="3"/>
</dbReference>
<dbReference type="PANTHER" id="PTHR43155:SF2">
    <property type="entry name" value="CYCLIC DI-GMP PHOSPHODIESTERASE PA4108"/>
    <property type="match status" value="1"/>
</dbReference>
<dbReference type="InterPro" id="IPR013656">
    <property type="entry name" value="PAS_4"/>
</dbReference>
<evidence type="ECO:0000256" key="5">
    <source>
        <dbReference type="ARBA" id="ARBA00022692"/>
    </source>
</evidence>
<feature type="domain" description="HD" evidence="15">
    <location>
        <begin position="680"/>
        <end position="802"/>
    </location>
</feature>
<evidence type="ECO:0000256" key="9">
    <source>
        <dbReference type="ARBA" id="ARBA00022989"/>
    </source>
</evidence>
<dbReference type="GO" id="GO:0016301">
    <property type="term" value="F:kinase activity"/>
    <property type="evidence" value="ECO:0007669"/>
    <property type="project" value="UniProtKB-KW"/>
</dbReference>
<keyword evidence="8" id="KW-0067">ATP-binding</keyword>
<dbReference type="InterPro" id="IPR006674">
    <property type="entry name" value="HD_domain"/>
</dbReference>
<evidence type="ECO:0000256" key="10">
    <source>
        <dbReference type="ARBA" id="ARBA00023012"/>
    </source>
</evidence>
<name>E3PR30_ACESD</name>
<proteinExistence type="predicted"/>
<dbReference type="InterPro" id="IPR003607">
    <property type="entry name" value="HD/PDEase_dom"/>
</dbReference>
<feature type="coiled-coil region" evidence="12">
    <location>
        <begin position="341"/>
        <end position="385"/>
    </location>
</feature>
<dbReference type="GO" id="GO:0000160">
    <property type="term" value="P:phosphorelay signal transduction system"/>
    <property type="evidence" value="ECO:0007669"/>
    <property type="project" value="UniProtKB-KW"/>
</dbReference>
<dbReference type="SMART" id="SM00267">
    <property type="entry name" value="GGDEF"/>
    <property type="match status" value="1"/>
</dbReference>
<protein>
    <submittedName>
        <fullName evidence="17">Uncharacterized protein</fullName>
    </submittedName>
</protein>
<evidence type="ECO:0000259" key="15">
    <source>
        <dbReference type="PROSITE" id="PS51831"/>
    </source>
</evidence>
<dbReference type="CDD" id="cd12913">
    <property type="entry name" value="PDC1_MCP_like"/>
    <property type="match status" value="1"/>
</dbReference>
<evidence type="ECO:0000313" key="18">
    <source>
        <dbReference type="Proteomes" id="UP000007041"/>
    </source>
</evidence>
<dbReference type="InterPro" id="IPR000014">
    <property type="entry name" value="PAS"/>
</dbReference>
<evidence type="ECO:0000256" key="4">
    <source>
        <dbReference type="ARBA" id="ARBA00022679"/>
    </source>
</evidence>